<accession>A0A4D7QCS3</accession>
<proteinExistence type="predicted"/>
<evidence type="ECO:0000256" key="1">
    <source>
        <dbReference type="SAM" id="Phobius"/>
    </source>
</evidence>
<dbReference type="EMBL" id="CP039865">
    <property type="protein sequence ID" value="QCK84305.1"/>
    <property type="molecule type" value="Genomic_DNA"/>
</dbReference>
<gene>
    <name evidence="2" type="ORF">E8L99_00100</name>
</gene>
<dbReference type="RefSeq" id="WP_137097641.1">
    <property type="nucleotide sequence ID" value="NZ_CP039865.1"/>
</dbReference>
<keyword evidence="3" id="KW-1185">Reference proteome</keyword>
<reference evidence="2 3" key="1">
    <citation type="submission" date="2019-04" db="EMBL/GenBank/DDBJ databases">
        <title>Phreatobacter aquaticus sp. nov.</title>
        <authorList>
            <person name="Choi A."/>
            <person name="Baek K."/>
        </authorList>
    </citation>
    <scope>NUCLEOTIDE SEQUENCE [LARGE SCALE GENOMIC DNA]</scope>
    <source>
        <strain evidence="2 3">NMCR1094</strain>
    </source>
</reference>
<sequence length="402" mass="43961">MFRRLWLTIHRPVSAPLFLKAFVVTLAGIALAVAGINLAAFRLMLRPENQSAVQLISGYERTYKPILFDQMRPGIAVFGFSHARDAFDPVDLQAISGLPAFNMGMSGGTAYEIRRFAQSAAATGSLRHALINLNGLYGGAGALQTQYGFDDRLLNVDPVGQPTSFVALNRAIAVTLSGAAIGTNAEVLMALMRIGSGTPKETVLAAYDRFDFTRRAEWVQAARDRILDGRSWGEREPQGYRGRREEQGTFEDLEIAVTTLCSAGVAVHAYFTPRHVLNSACVPNAARETAMYDTLKRLQAACPAGLTFHAFDYPNRITLDGLIEPKQRSELYRADLHPRPTLGRLIAARILGRPLPAGSIDPGPDFGADLLAMSRTDAEAWVSARKRRCIGEWTEEGRAGLR</sequence>
<evidence type="ECO:0000313" key="3">
    <source>
        <dbReference type="Proteomes" id="UP000298588"/>
    </source>
</evidence>
<evidence type="ECO:0000313" key="2">
    <source>
        <dbReference type="EMBL" id="QCK84305.1"/>
    </source>
</evidence>
<keyword evidence="1" id="KW-0472">Membrane</keyword>
<feature type="transmembrane region" description="Helical" evidence="1">
    <location>
        <begin position="21"/>
        <end position="45"/>
    </location>
</feature>
<keyword evidence="1" id="KW-1133">Transmembrane helix</keyword>
<organism evidence="2 3">
    <name type="scientific">Phreatobacter aquaticus</name>
    <dbReference type="NCBI Taxonomy" id="2570229"/>
    <lineage>
        <taxon>Bacteria</taxon>
        <taxon>Pseudomonadati</taxon>
        <taxon>Pseudomonadota</taxon>
        <taxon>Alphaproteobacteria</taxon>
        <taxon>Hyphomicrobiales</taxon>
        <taxon>Phreatobacteraceae</taxon>
        <taxon>Phreatobacter</taxon>
    </lineage>
</organism>
<dbReference type="AlphaFoldDB" id="A0A4D7QCS3"/>
<name>A0A4D7QCS3_9HYPH</name>
<dbReference type="OrthoDB" id="9816296at2"/>
<protein>
    <submittedName>
        <fullName evidence="2">Uncharacterized protein</fullName>
    </submittedName>
</protein>
<dbReference type="KEGG" id="paqt:E8L99_00100"/>
<dbReference type="Proteomes" id="UP000298588">
    <property type="component" value="Chromosome"/>
</dbReference>
<keyword evidence="1" id="KW-0812">Transmembrane</keyword>